<dbReference type="Proteomes" id="UP000619260">
    <property type="component" value="Unassembled WGS sequence"/>
</dbReference>
<keyword evidence="3" id="KW-0547">Nucleotide-binding</keyword>
<protein>
    <submittedName>
        <fullName evidence="7">Fructokinase</fullName>
    </submittedName>
</protein>
<dbReference type="Pfam" id="PF00294">
    <property type="entry name" value="PfkB"/>
    <property type="match status" value="1"/>
</dbReference>
<comment type="similarity">
    <text evidence="1">Belongs to the carbohydrate kinase PfkB family.</text>
</comment>
<evidence type="ECO:0000256" key="1">
    <source>
        <dbReference type="ARBA" id="ARBA00010688"/>
    </source>
</evidence>
<evidence type="ECO:0000256" key="3">
    <source>
        <dbReference type="ARBA" id="ARBA00022741"/>
    </source>
</evidence>
<dbReference type="PANTHER" id="PTHR43085:SF1">
    <property type="entry name" value="PSEUDOURIDINE KINASE-RELATED"/>
    <property type="match status" value="1"/>
</dbReference>
<keyword evidence="5" id="KW-0067">ATP-binding</keyword>
<evidence type="ECO:0000259" key="6">
    <source>
        <dbReference type="Pfam" id="PF00294"/>
    </source>
</evidence>
<keyword evidence="4" id="KW-0418">Kinase</keyword>
<dbReference type="RefSeq" id="WP_373317928.1">
    <property type="nucleotide sequence ID" value="NZ_BOPF01000015.1"/>
</dbReference>
<dbReference type="PROSITE" id="PS00584">
    <property type="entry name" value="PFKB_KINASES_2"/>
    <property type="match status" value="1"/>
</dbReference>
<dbReference type="GO" id="GO:0005524">
    <property type="term" value="F:ATP binding"/>
    <property type="evidence" value="ECO:0007669"/>
    <property type="project" value="UniProtKB-KW"/>
</dbReference>
<feature type="domain" description="Carbohydrate kinase PfkB" evidence="6">
    <location>
        <begin position="5"/>
        <end position="294"/>
    </location>
</feature>
<dbReference type="SUPFAM" id="SSF53613">
    <property type="entry name" value="Ribokinase-like"/>
    <property type="match status" value="1"/>
</dbReference>
<dbReference type="EMBL" id="BOPF01000015">
    <property type="protein sequence ID" value="GIJ47482.1"/>
    <property type="molecule type" value="Genomic_DNA"/>
</dbReference>
<comment type="caution">
    <text evidence="7">The sequence shown here is derived from an EMBL/GenBank/DDBJ whole genome shotgun (WGS) entry which is preliminary data.</text>
</comment>
<dbReference type="InterPro" id="IPR002173">
    <property type="entry name" value="Carboh/pur_kinase_PfkB_CS"/>
</dbReference>
<dbReference type="AlphaFoldDB" id="A0A8J3YNA3"/>
<proteinExistence type="inferred from homology"/>
<name>A0A8J3YNA3_9ACTN</name>
<keyword evidence="8" id="KW-1185">Reference proteome</keyword>
<evidence type="ECO:0000256" key="2">
    <source>
        <dbReference type="ARBA" id="ARBA00022679"/>
    </source>
</evidence>
<dbReference type="InterPro" id="IPR050306">
    <property type="entry name" value="PfkB_Carbo_kinase"/>
</dbReference>
<dbReference type="Gene3D" id="3.40.1190.20">
    <property type="match status" value="1"/>
</dbReference>
<sequence length="310" mass="32235">MPVRYAVVLGEALMDLLDGTSDGEPVYRPAVGGAPFNVAVGVSRLGGAAHFVGSVSTDALGERLLAFLVDNGVRVDGVKRVAAPTTLALTTFTDAEPDFTFYGDSHGLLGPDDLDAELLAGAEVISAGSIAMLWEPTLAAARAAWRVPGPRKVFDPNARPRLLQDRKAYAAVVEEFAAGADLVKLSAVDAEVLWGDDPERAAARLAEGGATVVVTRGGSGALLRHDHKLHMERAEPIEAVDTTGAGDSVLAALVHGMLTTPEGGTPDWPLLLRYALAVGSLTCEGPGGATALPTADAVRRRFPQAVPYRA</sequence>
<organism evidence="7 8">
    <name type="scientific">Virgisporangium aliadipatigenens</name>
    <dbReference type="NCBI Taxonomy" id="741659"/>
    <lineage>
        <taxon>Bacteria</taxon>
        <taxon>Bacillati</taxon>
        <taxon>Actinomycetota</taxon>
        <taxon>Actinomycetes</taxon>
        <taxon>Micromonosporales</taxon>
        <taxon>Micromonosporaceae</taxon>
        <taxon>Virgisporangium</taxon>
    </lineage>
</organism>
<evidence type="ECO:0000256" key="5">
    <source>
        <dbReference type="ARBA" id="ARBA00022840"/>
    </source>
</evidence>
<dbReference type="InterPro" id="IPR011611">
    <property type="entry name" value="PfkB_dom"/>
</dbReference>
<reference evidence="7" key="1">
    <citation type="submission" date="2021-01" db="EMBL/GenBank/DDBJ databases">
        <title>Whole genome shotgun sequence of Virgisporangium aliadipatigenens NBRC 105644.</title>
        <authorList>
            <person name="Komaki H."/>
            <person name="Tamura T."/>
        </authorList>
    </citation>
    <scope>NUCLEOTIDE SEQUENCE</scope>
    <source>
        <strain evidence="7">NBRC 105644</strain>
    </source>
</reference>
<gene>
    <name evidence="7" type="ORF">Val02_43680</name>
</gene>
<evidence type="ECO:0000313" key="8">
    <source>
        <dbReference type="Proteomes" id="UP000619260"/>
    </source>
</evidence>
<keyword evidence="2" id="KW-0808">Transferase</keyword>
<evidence type="ECO:0000256" key="4">
    <source>
        <dbReference type="ARBA" id="ARBA00022777"/>
    </source>
</evidence>
<evidence type="ECO:0000313" key="7">
    <source>
        <dbReference type="EMBL" id="GIJ47482.1"/>
    </source>
</evidence>
<dbReference type="CDD" id="cd01167">
    <property type="entry name" value="bac_FRK"/>
    <property type="match status" value="1"/>
</dbReference>
<dbReference type="InterPro" id="IPR029056">
    <property type="entry name" value="Ribokinase-like"/>
</dbReference>
<dbReference type="PANTHER" id="PTHR43085">
    <property type="entry name" value="HEXOKINASE FAMILY MEMBER"/>
    <property type="match status" value="1"/>
</dbReference>
<accession>A0A8J3YNA3</accession>
<dbReference type="GO" id="GO:0016301">
    <property type="term" value="F:kinase activity"/>
    <property type="evidence" value="ECO:0007669"/>
    <property type="project" value="UniProtKB-KW"/>
</dbReference>